<dbReference type="KEGG" id="ise:JBKA6_0491"/>
<dbReference type="Pfam" id="PF04166">
    <property type="entry name" value="PdxA"/>
    <property type="match status" value="1"/>
</dbReference>
<dbReference type="RefSeq" id="WP_231952075.1">
    <property type="nucleotide sequence ID" value="NZ_AP014564.1"/>
</dbReference>
<keyword evidence="1" id="KW-0479">Metal-binding</keyword>
<gene>
    <name evidence="4" type="ORF">JBKA6_0491</name>
</gene>
<dbReference type="NCBIfam" id="TIGR00557">
    <property type="entry name" value="pdxA"/>
    <property type="match status" value="1"/>
</dbReference>
<keyword evidence="5" id="KW-1185">Reference proteome</keyword>
<proteinExistence type="predicted"/>
<name>A0A1J1EAG5_9FLAO</name>
<evidence type="ECO:0000256" key="1">
    <source>
        <dbReference type="ARBA" id="ARBA00022723"/>
    </source>
</evidence>
<dbReference type="GO" id="GO:0046872">
    <property type="term" value="F:metal ion binding"/>
    <property type="evidence" value="ECO:0007669"/>
    <property type="project" value="UniProtKB-KW"/>
</dbReference>
<dbReference type="GO" id="GO:0016491">
    <property type="term" value="F:oxidoreductase activity"/>
    <property type="evidence" value="ECO:0007669"/>
    <property type="project" value="UniProtKB-KW"/>
</dbReference>
<dbReference type="PANTHER" id="PTHR30004:SF6">
    <property type="entry name" value="D-THREONATE 4-PHOSPHATE DEHYDROGENASE"/>
    <property type="match status" value="1"/>
</dbReference>
<keyword evidence="2" id="KW-0560">Oxidoreductase</keyword>
<organism evidence="4 5">
    <name type="scientific">Ichthyobacterium seriolicida</name>
    <dbReference type="NCBI Taxonomy" id="242600"/>
    <lineage>
        <taxon>Bacteria</taxon>
        <taxon>Pseudomonadati</taxon>
        <taxon>Bacteroidota</taxon>
        <taxon>Flavobacteriia</taxon>
        <taxon>Flavobacteriales</taxon>
        <taxon>Ichthyobacteriaceae</taxon>
        <taxon>Ichthyobacterium</taxon>
    </lineage>
</organism>
<dbReference type="AlphaFoldDB" id="A0A1J1EAG5"/>
<dbReference type="GO" id="GO:0051287">
    <property type="term" value="F:NAD binding"/>
    <property type="evidence" value="ECO:0007669"/>
    <property type="project" value="InterPro"/>
</dbReference>
<dbReference type="InterPro" id="IPR005255">
    <property type="entry name" value="PdxA_fam"/>
</dbReference>
<protein>
    <submittedName>
        <fullName evidence="4">4-hydroxythreonine-4-phosphate dehydrogenase</fullName>
    </submittedName>
</protein>
<keyword evidence="3" id="KW-0520">NAD</keyword>
<evidence type="ECO:0000313" key="4">
    <source>
        <dbReference type="EMBL" id="BAV94504.1"/>
    </source>
</evidence>
<evidence type="ECO:0000313" key="5">
    <source>
        <dbReference type="Proteomes" id="UP000243197"/>
    </source>
</evidence>
<dbReference type="PANTHER" id="PTHR30004">
    <property type="entry name" value="4-HYDROXYTHREONINE-4-PHOSPHATE DEHYDROGENASE"/>
    <property type="match status" value="1"/>
</dbReference>
<evidence type="ECO:0000256" key="3">
    <source>
        <dbReference type="ARBA" id="ARBA00023027"/>
    </source>
</evidence>
<dbReference type="Gene3D" id="3.40.718.10">
    <property type="entry name" value="Isopropylmalate Dehydrogenase"/>
    <property type="match status" value="1"/>
</dbReference>
<reference evidence="4 5" key="1">
    <citation type="submission" date="2014-03" db="EMBL/GenBank/DDBJ databases">
        <title>complete genome sequence of Flavobacteriaceae bacterium JBKA-6.</title>
        <authorList>
            <person name="Takano T."/>
            <person name="Nakamura Y."/>
            <person name="Takuma S."/>
            <person name="Yasuike M."/>
            <person name="Matsuyama T."/>
            <person name="Sakai T."/>
            <person name="Fujiwara A."/>
            <person name="Kimoto K."/>
            <person name="Fukuda Y."/>
            <person name="Kondo H."/>
            <person name="Hirono I."/>
            <person name="Nakayasu C."/>
        </authorList>
    </citation>
    <scope>NUCLEOTIDE SEQUENCE [LARGE SCALE GENOMIC DNA]</scope>
    <source>
        <strain evidence="4 5">JBKA-6</strain>
    </source>
</reference>
<evidence type="ECO:0000256" key="2">
    <source>
        <dbReference type="ARBA" id="ARBA00023002"/>
    </source>
</evidence>
<accession>A0A1J1EAG5</accession>
<dbReference type="Proteomes" id="UP000243197">
    <property type="component" value="Chromosome"/>
</dbReference>
<sequence>MISNKKKIRVGISTGDINGIGLEVFLKTFSNADMLSICTPVLFSSSDVLCKYMKKINMEEIPINKIYNPSQIGDNKLNILAKNHDDNISIQLGTPTQISGQCALESLESATASLKNKDIDVLVTAPISKKNISSSGFDFVGHTEYLEHELEGESLMFMVSDYIRLAVVTGHIPISEVDKNITEEILSKKLNIMIKSLKRDFGISNPKIAVLGLNPHCGDQGIIGEKDDSVIKPVIKNFYENRKLVFGPFSADSFFIRGNHMKYDAVLSMYHDQGLMPFKMLSTDEGVNFTAGLERTRTSPDHGTAFGIAGQGIANENSFRKAVFLAVDIFKKNNIYKELYS</sequence>
<dbReference type="SUPFAM" id="SSF53659">
    <property type="entry name" value="Isocitrate/Isopropylmalate dehydrogenase-like"/>
    <property type="match status" value="1"/>
</dbReference>
<dbReference type="EMBL" id="AP014564">
    <property type="protein sequence ID" value="BAV94504.1"/>
    <property type="molecule type" value="Genomic_DNA"/>
</dbReference>